<keyword evidence="4" id="KW-1185">Reference proteome</keyword>
<feature type="compositionally biased region" description="Polar residues" evidence="2">
    <location>
        <begin position="407"/>
        <end position="424"/>
    </location>
</feature>
<feature type="compositionally biased region" description="Polar residues" evidence="2">
    <location>
        <begin position="478"/>
        <end position="488"/>
    </location>
</feature>
<gene>
    <name evidence="3" type="ORF">WR25_07154</name>
</gene>
<reference evidence="3 4" key="1">
    <citation type="journal article" date="2017" name="Curr. Biol.">
        <title>Genome architecture and evolution of a unichromosomal asexual nematode.</title>
        <authorList>
            <person name="Fradin H."/>
            <person name="Zegar C."/>
            <person name="Gutwein M."/>
            <person name="Lucas J."/>
            <person name="Kovtun M."/>
            <person name="Corcoran D."/>
            <person name="Baugh L.R."/>
            <person name="Kiontke K."/>
            <person name="Gunsalus K."/>
            <person name="Fitch D.H."/>
            <person name="Piano F."/>
        </authorList>
    </citation>
    <scope>NUCLEOTIDE SEQUENCE [LARGE SCALE GENOMIC DNA]</scope>
    <source>
        <strain evidence="3">PF1309</strain>
    </source>
</reference>
<feature type="compositionally biased region" description="Polar residues" evidence="2">
    <location>
        <begin position="135"/>
        <end position="157"/>
    </location>
</feature>
<sequence>MKSLRGLFGKKKTTGDGKENESPEMNRNPANRQSLRFGGSLKGSSNKTVRMASSQEDLTRISPTACFHTANPPKLHRGPKSCPGGPQGKEYICDLDGGDRDKSFALHLDDHGSYRDRRKDYRHSTRENKRGSRYEAQSSAGYSLRHQNQRSNITSEYGSAEPSPGDRSSANRAFVNIDDSEDTDASGRFYFEEQEERRRQENWHNDMRRRAETMEARKNYYKERYYTLKKESERKEKELQMKLKEKDELNQNLQQYLNNERKNNRDLVSKKEELEKLLMMRNYQNDGVNGNSMQHRHSQRPSNYYQNTLQMMPAQSSMYSQPPYNPNSGNFGPFFSSHNDSFNHNTSLVNPQRNLLSMPHAHLNVSNTPSTFAGDAGAGESLSQQHDISQARLLPLMMPSRDFPHHSLQTPPLQNSSYDAFSSDGNREEPVPQRVIDTDASLDSIPTETPRDEADKTLPDKGNDENAEEAHNEEVLSMVSSTQTAKEE</sequence>
<dbReference type="AlphaFoldDB" id="A0A2A2J2K4"/>
<evidence type="ECO:0000256" key="2">
    <source>
        <dbReference type="SAM" id="MobiDB-lite"/>
    </source>
</evidence>
<dbReference type="PANTHER" id="PTHR37960">
    <property type="entry name" value="PROTEIN CBG06493-RELATED"/>
    <property type="match status" value="1"/>
</dbReference>
<organism evidence="3 4">
    <name type="scientific">Diploscapter pachys</name>
    <dbReference type="NCBI Taxonomy" id="2018661"/>
    <lineage>
        <taxon>Eukaryota</taxon>
        <taxon>Metazoa</taxon>
        <taxon>Ecdysozoa</taxon>
        <taxon>Nematoda</taxon>
        <taxon>Chromadorea</taxon>
        <taxon>Rhabditida</taxon>
        <taxon>Rhabditina</taxon>
        <taxon>Rhabditomorpha</taxon>
        <taxon>Rhabditoidea</taxon>
        <taxon>Rhabditidae</taxon>
        <taxon>Diploscapter</taxon>
    </lineage>
</organism>
<evidence type="ECO:0000313" key="4">
    <source>
        <dbReference type="Proteomes" id="UP000218231"/>
    </source>
</evidence>
<feature type="compositionally biased region" description="Basic and acidic residues" evidence="2">
    <location>
        <begin position="97"/>
        <end position="133"/>
    </location>
</feature>
<feature type="compositionally biased region" description="Polar residues" evidence="2">
    <location>
        <begin position="23"/>
        <end position="34"/>
    </location>
</feature>
<name>A0A2A2J2K4_9BILA</name>
<proteinExistence type="predicted"/>
<keyword evidence="1" id="KW-0175">Coiled coil</keyword>
<feature type="region of interest" description="Disordered" evidence="2">
    <location>
        <begin position="400"/>
        <end position="488"/>
    </location>
</feature>
<evidence type="ECO:0000313" key="3">
    <source>
        <dbReference type="EMBL" id="PAV55813.1"/>
    </source>
</evidence>
<accession>A0A2A2J2K4</accession>
<dbReference type="EMBL" id="LIAE01010747">
    <property type="protein sequence ID" value="PAV55813.1"/>
    <property type="molecule type" value="Genomic_DNA"/>
</dbReference>
<dbReference type="PANTHER" id="PTHR37960:SF1">
    <property type="entry name" value="BZIP DOMAIN-CONTAINING PROTEIN"/>
    <property type="match status" value="1"/>
</dbReference>
<feature type="region of interest" description="Disordered" evidence="2">
    <location>
        <begin position="1"/>
        <end position="181"/>
    </location>
</feature>
<comment type="caution">
    <text evidence="3">The sequence shown here is derived from an EMBL/GenBank/DDBJ whole genome shotgun (WGS) entry which is preliminary data.</text>
</comment>
<feature type="coiled-coil region" evidence="1">
    <location>
        <begin position="229"/>
        <end position="277"/>
    </location>
</feature>
<feature type="compositionally biased region" description="Basic and acidic residues" evidence="2">
    <location>
        <begin position="449"/>
        <end position="474"/>
    </location>
</feature>
<dbReference type="Proteomes" id="UP000218231">
    <property type="component" value="Unassembled WGS sequence"/>
</dbReference>
<dbReference type="OrthoDB" id="5838092at2759"/>
<feature type="region of interest" description="Disordered" evidence="2">
    <location>
        <begin position="366"/>
        <end position="386"/>
    </location>
</feature>
<evidence type="ECO:0000256" key="1">
    <source>
        <dbReference type="SAM" id="Coils"/>
    </source>
</evidence>
<protein>
    <submittedName>
        <fullName evidence="3">Uncharacterized protein</fullName>
    </submittedName>
</protein>
<feature type="compositionally biased region" description="Polar residues" evidence="2">
    <location>
        <begin position="42"/>
        <end position="56"/>
    </location>
</feature>